<comment type="caution">
    <text evidence="9">The sequence shown here is derived from an EMBL/GenBank/DDBJ whole genome shotgun (WGS) entry which is preliminary data.</text>
</comment>
<keyword evidence="10" id="KW-1185">Reference proteome</keyword>
<dbReference type="InterPro" id="IPR008974">
    <property type="entry name" value="TRAF-like"/>
</dbReference>
<dbReference type="Pfam" id="PF21361">
    <property type="entry name" value="Sina_ZnF"/>
    <property type="match status" value="1"/>
</dbReference>
<feature type="compositionally biased region" description="Polar residues" evidence="7">
    <location>
        <begin position="107"/>
        <end position="118"/>
    </location>
</feature>
<dbReference type="GO" id="GO:0061630">
    <property type="term" value="F:ubiquitin protein ligase activity"/>
    <property type="evidence" value="ECO:0007669"/>
    <property type="project" value="UniProtKB-EC"/>
</dbReference>
<dbReference type="EC" id="2.3.2.27" evidence="6"/>
<comment type="similarity">
    <text evidence="1 6">Belongs to the SINA (Seven in absentia) family.</text>
</comment>
<keyword evidence="4 6" id="KW-0862">Zinc</keyword>
<evidence type="ECO:0000256" key="1">
    <source>
        <dbReference type="ARBA" id="ARBA00009119"/>
    </source>
</evidence>
<feature type="compositionally biased region" description="Polar residues" evidence="7">
    <location>
        <begin position="1"/>
        <end position="17"/>
    </location>
</feature>
<feature type="compositionally biased region" description="Basic and acidic residues" evidence="7">
    <location>
        <begin position="65"/>
        <end position="83"/>
    </location>
</feature>
<evidence type="ECO:0000256" key="6">
    <source>
        <dbReference type="RuleBase" id="RU201113"/>
    </source>
</evidence>
<feature type="region of interest" description="Disordered" evidence="7">
    <location>
        <begin position="250"/>
        <end position="295"/>
    </location>
</feature>
<evidence type="ECO:0000259" key="8">
    <source>
        <dbReference type="PROSITE" id="PS51081"/>
    </source>
</evidence>
<feature type="region of interest" description="Disordered" evidence="7">
    <location>
        <begin position="208"/>
        <end position="228"/>
    </location>
</feature>
<dbReference type="GO" id="GO:0005737">
    <property type="term" value="C:cytoplasm"/>
    <property type="evidence" value="ECO:0007669"/>
    <property type="project" value="InterPro"/>
</dbReference>
<dbReference type="EMBL" id="CADEBC010000083">
    <property type="protein sequence ID" value="CAB3222223.1"/>
    <property type="molecule type" value="Genomic_DNA"/>
</dbReference>
<dbReference type="InterPro" id="IPR013083">
    <property type="entry name" value="Znf_RING/FYVE/PHD"/>
</dbReference>
<dbReference type="InterPro" id="IPR018121">
    <property type="entry name" value="7-in-absentia-prot_TRAF-dom"/>
</dbReference>
<comment type="domain">
    <text evidence="6">The RING-type zinc finger domain is essential for ubiquitin ligase activity.</text>
</comment>
<sequence length="575" mass="66269">MMGAGNSSRRYNRNVSGSRVRKTSDGPNYRQHRIEEPPQLMSHTYYASNSQAAPSGPHFSVVTRNEGRSERQHEAQDYRRYDPDVPDDTDADDGTEGYPHANDYHQDLNNARRSSSASMHELEYRRYYREYVRVREGQSGHSVSVSGSRDRKTSDGPNYRQNRIEEPPPLMSHNYYASNSQAAPSGPHFSEITRNEERLEVRRSYYGQVRDGDQSKHRGGTGNDCWNGPAHSPTAGYIPTVRLNNVHIISNGQNDGSERQDYRRYDPDNTDNDDGTEGYPYANDYHPDLKNARRSSSASVHELEYRRYHREYVRGRQFQGQSGHSVRTRFSTNDDTFICPTCGKIIGLQIYKCRNEHNSCKNCKKNCHPCGICGDDITRERNITLETNLAKRKIPCLHHTYGCKLAFKITEMESHIMECPFQELQCPLGCHWRGQVQELCAHFNGFHFEKRSVDVASEVKLRDLSKTSQNVYLITIGYFNFLYYVKSSVEDRKIFMTVQLIGTKCSALKWCYEVHVYNKNEALRKCILTDVCTSFVEPVEILYKKGQGSVLNHTYASTFINQGFLTYKIYIRKNL</sequence>
<comment type="domain">
    <text evidence="6">The SBD domain (substrate-binding domain) mediates the interaction with substrate proteins. It is related to the TRAF family.</text>
</comment>
<protein>
    <recommendedName>
        <fullName evidence="6">E3 ubiquitin-protein ligase</fullName>
        <ecNumber evidence="6">2.3.2.27</ecNumber>
    </recommendedName>
</protein>
<dbReference type="Proteomes" id="UP000494106">
    <property type="component" value="Unassembled WGS sequence"/>
</dbReference>
<evidence type="ECO:0000256" key="2">
    <source>
        <dbReference type="ARBA" id="ARBA00022723"/>
    </source>
</evidence>
<organism evidence="9 10">
    <name type="scientific">Arctia plantaginis</name>
    <name type="common">Wood tiger moth</name>
    <name type="synonym">Phalaena plantaginis</name>
    <dbReference type="NCBI Taxonomy" id="874455"/>
    <lineage>
        <taxon>Eukaryota</taxon>
        <taxon>Metazoa</taxon>
        <taxon>Ecdysozoa</taxon>
        <taxon>Arthropoda</taxon>
        <taxon>Hexapoda</taxon>
        <taxon>Insecta</taxon>
        <taxon>Pterygota</taxon>
        <taxon>Neoptera</taxon>
        <taxon>Endopterygota</taxon>
        <taxon>Lepidoptera</taxon>
        <taxon>Glossata</taxon>
        <taxon>Ditrysia</taxon>
        <taxon>Noctuoidea</taxon>
        <taxon>Erebidae</taxon>
        <taxon>Arctiinae</taxon>
        <taxon>Arctia</taxon>
    </lineage>
</organism>
<evidence type="ECO:0000313" key="10">
    <source>
        <dbReference type="Proteomes" id="UP000494106"/>
    </source>
</evidence>
<dbReference type="GO" id="GO:0043161">
    <property type="term" value="P:proteasome-mediated ubiquitin-dependent protein catabolic process"/>
    <property type="evidence" value="ECO:0007669"/>
    <property type="project" value="TreeGrafter"/>
</dbReference>
<dbReference type="SUPFAM" id="SSF49599">
    <property type="entry name" value="TRAF domain-like"/>
    <property type="match status" value="1"/>
</dbReference>
<dbReference type="Gene3D" id="3.30.40.10">
    <property type="entry name" value="Zinc/RING finger domain, C3HC4 (zinc finger)"/>
    <property type="match status" value="1"/>
</dbReference>
<keyword evidence="2 6" id="KW-0479">Metal-binding</keyword>
<dbReference type="GO" id="GO:0008270">
    <property type="term" value="F:zinc ion binding"/>
    <property type="evidence" value="ECO:0007669"/>
    <property type="project" value="UniProtKB-KW"/>
</dbReference>
<dbReference type="OrthoDB" id="4788989at2759"/>
<dbReference type="Gene3D" id="2.60.210.10">
    <property type="entry name" value="Apoptosis, Tumor Necrosis Factor Receptor Associated Protein 2, Chain A"/>
    <property type="match status" value="1"/>
</dbReference>
<evidence type="ECO:0000313" key="9">
    <source>
        <dbReference type="EMBL" id="CAB3222223.1"/>
    </source>
</evidence>
<feature type="compositionally biased region" description="Acidic residues" evidence="7">
    <location>
        <begin position="84"/>
        <end position="95"/>
    </location>
</feature>
<dbReference type="GO" id="GO:0031624">
    <property type="term" value="F:ubiquitin conjugating enzyme binding"/>
    <property type="evidence" value="ECO:0007669"/>
    <property type="project" value="TreeGrafter"/>
</dbReference>
<evidence type="ECO:0000256" key="4">
    <source>
        <dbReference type="ARBA" id="ARBA00022833"/>
    </source>
</evidence>
<feature type="region of interest" description="Disordered" evidence="7">
    <location>
        <begin position="1"/>
        <end position="119"/>
    </location>
</feature>
<comment type="pathway">
    <text evidence="6">Protein modification; protein ubiquitination.</text>
</comment>
<dbReference type="InterPro" id="IPR013010">
    <property type="entry name" value="Znf_SIAH"/>
</dbReference>
<feature type="compositionally biased region" description="Basic and acidic residues" evidence="7">
    <location>
        <begin position="256"/>
        <end position="267"/>
    </location>
</feature>
<dbReference type="AlphaFoldDB" id="A0A8S0YRU3"/>
<dbReference type="InterPro" id="IPR004162">
    <property type="entry name" value="SINA-like_animal"/>
</dbReference>
<accession>A0A8S0YRU3</accession>
<gene>
    <name evidence="9" type="ORF">APLA_LOCUS937</name>
</gene>
<name>A0A8S0YRU3_ARCPL</name>
<dbReference type="PROSITE" id="PS51081">
    <property type="entry name" value="ZF_SIAH"/>
    <property type="match status" value="1"/>
</dbReference>
<comment type="catalytic activity">
    <reaction evidence="6">
        <text>S-ubiquitinyl-[E2 ubiquitin-conjugating enzyme]-L-cysteine + [acceptor protein]-L-lysine = [E2 ubiquitin-conjugating enzyme]-L-cysteine + N(6)-ubiquitinyl-[acceptor protein]-L-lysine.</text>
        <dbReference type="EC" id="2.3.2.27"/>
    </reaction>
</comment>
<evidence type="ECO:0000256" key="5">
    <source>
        <dbReference type="PROSITE-ProRule" id="PRU00455"/>
    </source>
</evidence>
<keyword evidence="3 5" id="KW-0863">Zinc-finger</keyword>
<dbReference type="PANTHER" id="PTHR45877:SF2">
    <property type="entry name" value="E3 UBIQUITIN-PROTEIN LIGASE SINA-RELATED"/>
    <property type="match status" value="1"/>
</dbReference>
<evidence type="ECO:0000256" key="7">
    <source>
        <dbReference type="SAM" id="MobiDB-lite"/>
    </source>
</evidence>
<evidence type="ECO:0000256" key="3">
    <source>
        <dbReference type="ARBA" id="ARBA00022771"/>
    </source>
</evidence>
<feature type="domain" description="SIAH-type" evidence="8">
    <location>
        <begin position="391"/>
        <end position="448"/>
    </location>
</feature>
<feature type="region of interest" description="Disordered" evidence="7">
    <location>
        <begin position="137"/>
        <end position="170"/>
    </location>
</feature>
<proteinExistence type="inferred from homology"/>
<keyword evidence="6" id="KW-0833">Ubl conjugation pathway</keyword>
<dbReference type="Pfam" id="PF03145">
    <property type="entry name" value="Sina_TRAF"/>
    <property type="match status" value="1"/>
</dbReference>
<dbReference type="PANTHER" id="PTHR45877">
    <property type="entry name" value="E3 UBIQUITIN-PROTEIN LIGASE SIAH2"/>
    <property type="match status" value="1"/>
</dbReference>
<comment type="function">
    <text evidence="6">E3 ubiquitin-protein ligase that mediates ubiquitination and subsequent proteasomal degradation of target proteins. E3 ubiquitin ligases accept ubiquitin from an E2 ubiquitin-conjugating enzyme in the form of a thioester and then directly transfers the ubiquitin to targeted substrates.</text>
</comment>
<reference evidence="9 10" key="1">
    <citation type="submission" date="2020-04" db="EMBL/GenBank/DDBJ databases">
        <authorList>
            <person name="Wallbank WR R."/>
            <person name="Pardo Diaz C."/>
            <person name="Kozak K."/>
            <person name="Martin S."/>
            <person name="Jiggins C."/>
            <person name="Moest M."/>
            <person name="Warren A I."/>
            <person name="Byers J.R.P. K."/>
            <person name="Montejo-Kovacevich G."/>
            <person name="Yen C E."/>
        </authorList>
    </citation>
    <scope>NUCLEOTIDE SEQUENCE [LARGE SCALE GENOMIC DNA]</scope>
</reference>
<feature type="compositionally biased region" description="Polar residues" evidence="7">
    <location>
        <begin position="41"/>
        <end position="53"/>
    </location>
</feature>